<dbReference type="PIRSF" id="PIRSF002741">
    <property type="entry name" value="MppA"/>
    <property type="match status" value="1"/>
</dbReference>
<dbReference type="InterPro" id="IPR039424">
    <property type="entry name" value="SBP_5"/>
</dbReference>
<evidence type="ECO:0000313" key="6">
    <source>
        <dbReference type="EMBL" id="MBO1078089.1"/>
    </source>
</evidence>
<evidence type="ECO:0000256" key="3">
    <source>
        <dbReference type="ARBA" id="ARBA00022729"/>
    </source>
</evidence>
<dbReference type="InterPro" id="IPR000914">
    <property type="entry name" value="SBP_5_dom"/>
</dbReference>
<dbReference type="Gene3D" id="3.90.76.10">
    <property type="entry name" value="Dipeptide-binding Protein, Domain 1"/>
    <property type="match status" value="1"/>
</dbReference>
<dbReference type="SUPFAM" id="SSF53850">
    <property type="entry name" value="Periplasmic binding protein-like II"/>
    <property type="match status" value="1"/>
</dbReference>
<dbReference type="Pfam" id="PF00496">
    <property type="entry name" value="SBP_bac_5"/>
    <property type="match status" value="1"/>
</dbReference>
<comment type="subcellular location">
    <subcellularLocation>
        <location evidence="1">Periplasm</location>
    </subcellularLocation>
</comment>
<evidence type="ECO:0000256" key="1">
    <source>
        <dbReference type="ARBA" id="ARBA00004418"/>
    </source>
</evidence>
<comment type="similarity">
    <text evidence="2">Belongs to the bacterial solute-binding protein 5 family.</text>
</comment>
<feature type="chain" id="PRO_5046385423" evidence="4">
    <location>
        <begin position="29"/>
        <end position="514"/>
    </location>
</feature>
<dbReference type="PANTHER" id="PTHR30290:SF38">
    <property type="entry name" value="D,D-DIPEPTIDE-BINDING PERIPLASMIC PROTEIN DDPA-RELATED"/>
    <property type="match status" value="1"/>
</dbReference>
<feature type="signal peptide" evidence="4">
    <location>
        <begin position="1"/>
        <end position="28"/>
    </location>
</feature>
<keyword evidence="7" id="KW-1185">Reference proteome</keyword>
<gene>
    <name evidence="6" type="ORF">IAI61_03530</name>
</gene>
<dbReference type="InterPro" id="IPR030678">
    <property type="entry name" value="Peptide/Ni-bd"/>
</dbReference>
<proteinExistence type="inferred from homology"/>
<accession>A0ABS3KKU2</accession>
<comment type="caution">
    <text evidence="6">The sequence shown here is derived from an EMBL/GenBank/DDBJ whole genome shotgun (WGS) entry which is preliminary data.</text>
</comment>
<dbReference type="PANTHER" id="PTHR30290">
    <property type="entry name" value="PERIPLASMIC BINDING COMPONENT OF ABC TRANSPORTER"/>
    <property type="match status" value="1"/>
</dbReference>
<evidence type="ECO:0000256" key="4">
    <source>
        <dbReference type="SAM" id="SignalP"/>
    </source>
</evidence>
<dbReference type="Gene3D" id="3.40.190.10">
    <property type="entry name" value="Periplasmic binding protein-like II"/>
    <property type="match status" value="1"/>
</dbReference>
<dbReference type="PROSITE" id="PS51318">
    <property type="entry name" value="TAT"/>
    <property type="match status" value="1"/>
</dbReference>
<evidence type="ECO:0000313" key="7">
    <source>
        <dbReference type="Proteomes" id="UP001518989"/>
    </source>
</evidence>
<sequence length="514" mass="56845">MSLNRRTLFQAGAAAGLGLLSAPRWAVAADKTLTVALPNNPSTLDPIQISNHDAMAITNTVFENLLETSLDGELVPCLARAMPTISDDALRFTFDLRDDVQFHNGAKFSAEDVKYSYEYMLDPKNRSLRRSLFSPIERIEVESPTRVTFLLKHPYRPWLQYMQKFMAVFPKGSREAIGDDGFKSAPVGVGTGPGAFVEWQPDTQIVLQRNANYWRRGTPAWDRVVAKIVPEDSTRLAYLMTGQSQIISAPPPRDFERLKTAPGIKTGSTVALGGMWFMQINSKRAPFDDVNFRKAVSCAIDRKAIARDVLYGLLDATATPAPTATSYYNSKANAQIDYNPERARSFLAQSKYAGRPEFELLVPSIPYLFDAKDSAVVMQSQLAAVGITMKITLMEQPQILTRAQAGTQVASLMPLMAPADPTFIIQICYTANQGMSRSSGYTNPALDALIQESYRYTDSARLDPVLMRIQDLLVEDCPGIWLGFVGVANAWRDEVRGFKPNSGLSMALRDVTLA</sequence>
<organism evidence="6 7">
    <name type="scientific">Roseomonas haemaphysalidis</name>
    <dbReference type="NCBI Taxonomy" id="2768162"/>
    <lineage>
        <taxon>Bacteria</taxon>
        <taxon>Pseudomonadati</taxon>
        <taxon>Pseudomonadota</taxon>
        <taxon>Alphaproteobacteria</taxon>
        <taxon>Acetobacterales</taxon>
        <taxon>Roseomonadaceae</taxon>
        <taxon>Roseomonas</taxon>
    </lineage>
</organism>
<dbReference type="Gene3D" id="3.10.105.10">
    <property type="entry name" value="Dipeptide-binding Protein, Domain 3"/>
    <property type="match status" value="1"/>
</dbReference>
<keyword evidence="3 4" id="KW-0732">Signal</keyword>
<reference evidence="6 7" key="1">
    <citation type="submission" date="2020-09" db="EMBL/GenBank/DDBJ databases">
        <title>Roseomonas.</title>
        <authorList>
            <person name="Zhu W."/>
        </authorList>
    </citation>
    <scope>NUCLEOTIDE SEQUENCE [LARGE SCALE GENOMIC DNA]</scope>
    <source>
        <strain evidence="6 7">573</strain>
    </source>
</reference>
<dbReference type="InterPro" id="IPR006311">
    <property type="entry name" value="TAT_signal"/>
</dbReference>
<evidence type="ECO:0000259" key="5">
    <source>
        <dbReference type="Pfam" id="PF00496"/>
    </source>
</evidence>
<dbReference type="CDD" id="cd00995">
    <property type="entry name" value="PBP2_NikA_DppA_OppA_like"/>
    <property type="match status" value="1"/>
</dbReference>
<dbReference type="Proteomes" id="UP001518989">
    <property type="component" value="Unassembled WGS sequence"/>
</dbReference>
<feature type="domain" description="Solute-binding protein family 5" evidence="5">
    <location>
        <begin position="73"/>
        <end position="417"/>
    </location>
</feature>
<evidence type="ECO:0000256" key="2">
    <source>
        <dbReference type="ARBA" id="ARBA00005695"/>
    </source>
</evidence>
<protein>
    <submittedName>
        <fullName evidence="6">ABC transporter substrate-binding protein</fullName>
    </submittedName>
</protein>
<dbReference type="EMBL" id="JACTNG010000001">
    <property type="protein sequence ID" value="MBO1078089.1"/>
    <property type="molecule type" value="Genomic_DNA"/>
</dbReference>
<name>A0ABS3KKU2_9PROT</name>
<dbReference type="RefSeq" id="WP_207415468.1">
    <property type="nucleotide sequence ID" value="NZ_CP061179.1"/>
</dbReference>